<dbReference type="GO" id="GO:0005829">
    <property type="term" value="C:cytosol"/>
    <property type="evidence" value="ECO:0007669"/>
    <property type="project" value="TreeGrafter"/>
</dbReference>
<dbReference type="PROSITE" id="PS00178">
    <property type="entry name" value="AA_TRNA_LIGASE_I"/>
    <property type="match status" value="1"/>
</dbReference>
<dbReference type="PROSITE" id="PS50889">
    <property type="entry name" value="S4"/>
    <property type="match status" value="1"/>
</dbReference>
<dbReference type="PANTHER" id="PTHR11766:SF1">
    <property type="entry name" value="TYROSINE--TRNA LIGASE"/>
    <property type="match status" value="1"/>
</dbReference>
<dbReference type="FunFam" id="1.10.240.10:FF:000006">
    <property type="entry name" value="Tyrosine--tRNA ligase"/>
    <property type="match status" value="1"/>
</dbReference>
<dbReference type="EMBL" id="VWSJ01000015">
    <property type="protein sequence ID" value="MSN96488.1"/>
    <property type="molecule type" value="Genomic_DNA"/>
</dbReference>
<dbReference type="InterPro" id="IPR002307">
    <property type="entry name" value="Tyr-tRNA-ligase"/>
</dbReference>
<evidence type="ECO:0000313" key="12">
    <source>
        <dbReference type="EMBL" id="MSN96488.1"/>
    </source>
</evidence>
<dbReference type="Gene3D" id="3.40.50.620">
    <property type="entry name" value="HUPs"/>
    <property type="match status" value="1"/>
</dbReference>
<evidence type="ECO:0000313" key="13">
    <source>
        <dbReference type="Proteomes" id="UP000476338"/>
    </source>
</evidence>
<keyword evidence="8 10" id="KW-0030">Aminoacyl-tRNA synthetase</keyword>
<protein>
    <recommendedName>
        <fullName evidence="10">Tyrosine--tRNA ligase</fullName>
        <ecNumber evidence="10">6.1.1.1</ecNumber>
    </recommendedName>
    <alternativeName>
        <fullName evidence="10">Tyrosyl-tRNA synthetase</fullName>
        <shortName evidence="10">TyrRS</shortName>
    </alternativeName>
</protein>
<dbReference type="SUPFAM" id="SSF55174">
    <property type="entry name" value="Alpha-L RNA-binding motif"/>
    <property type="match status" value="1"/>
</dbReference>
<evidence type="ECO:0000256" key="7">
    <source>
        <dbReference type="ARBA" id="ARBA00022917"/>
    </source>
</evidence>
<dbReference type="CDD" id="cd00805">
    <property type="entry name" value="TyrRS_core"/>
    <property type="match status" value="1"/>
</dbReference>
<dbReference type="RefSeq" id="WP_154570759.1">
    <property type="nucleotide sequence ID" value="NZ_VWSJ01000015.1"/>
</dbReference>
<dbReference type="SUPFAM" id="SSF52374">
    <property type="entry name" value="Nucleotidylyl transferase"/>
    <property type="match status" value="1"/>
</dbReference>
<keyword evidence="2 10" id="KW-0963">Cytoplasm</keyword>
<comment type="function">
    <text evidence="10">Catalyzes the attachment of tyrosine to tRNA(Tyr) in a two-step reaction: tyrosine is first activated by ATP to form Tyr-AMP and then transferred to the acceptor end of tRNA(Tyr).</text>
</comment>
<dbReference type="FunFam" id="3.40.50.620:FF:000061">
    <property type="entry name" value="Tyrosine--tRNA ligase"/>
    <property type="match status" value="1"/>
</dbReference>
<evidence type="ECO:0000256" key="5">
    <source>
        <dbReference type="ARBA" id="ARBA00022840"/>
    </source>
</evidence>
<accession>A0A6L5WH15</accession>
<dbReference type="Gene3D" id="3.10.290.10">
    <property type="entry name" value="RNA-binding S4 domain"/>
    <property type="match status" value="1"/>
</dbReference>
<dbReference type="GO" id="GO:0004831">
    <property type="term" value="F:tyrosine-tRNA ligase activity"/>
    <property type="evidence" value="ECO:0007669"/>
    <property type="project" value="UniProtKB-UniRule"/>
</dbReference>
<dbReference type="InterPro" id="IPR014729">
    <property type="entry name" value="Rossmann-like_a/b/a_fold"/>
</dbReference>
<dbReference type="Pfam" id="PF00579">
    <property type="entry name" value="tRNA-synt_1b"/>
    <property type="match status" value="1"/>
</dbReference>
<keyword evidence="3 10" id="KW-0436">Ligase</keyword>
<evidence type="ECO:0000256" key="4">
    <source>
        <dbReference type="ARBA" id="ARBA00022741"/>
    </source>
</evidence>
<comment type="subunit">
    <text evidence="1 10">Homodimer.</text>
</comment>
<organism evidence="12 13">
    <name type="scientific">Campylobacter portucalensis</name>
    <dbReference type="NCBI Taxonomy" id="2608384"/>
    <lineage>
        <taxon>Bacteria</taxon>
        <taxon>Pseudomonadati</taxon>
        <taxon>Campylobacterota</taxon>
        <taxon>Epsilonproteobacteria</taxon>
        <taxon>Campylobacterales</taxon>
        <taxon>Campylobacteraceae</taxon>
        <taxon>Campylobacter</taxon>
    </lineage>
</organism>
<dbReference type="Proteomes" id="UP000476338">
    <property type="component" value="Unassembled WGS sequence"/>
</dbReference>
<gene>
    <name evidence="10" type="primary">tyrS</name>
    <name evidence="12" type="ORF">F1B92_04785</name>
</gene>
<evidence type="ECO:0000256" key="1">
    <source>
        <dbReference type="ARBA" id="ARBA00011738"/>
    </source>
</evidence>
<dbReference type="EC" id="6.1.1.1" evidence="10"/>
<feature type="binding site" evidence="10">
    <location>
        <position position="234"/>
    </location>
    <ligand>
        <name>ATP</name>
        <dbReference type="ChEBI" id="CHEBI:30616"/>
    </ligand>
</feature>
<keyword evidence="6 11" id="KW-0694">RNA-binding</keyword>
<dbReference type="InterPro" id="IPR001412">
    <property type="entry name" value="aa-tRNA-synth_I_CS"/>
</dbReference>
<reference evidence="12 13" key="2">
    <citation type="submission" date="2020-03" db="EMBL/GenBank/DDBJ databases">
        <title>Campylobacter portucalensis sp. nov., a new species of Campylobacter isolated from the reproductive tract of bulls.</title>
        <authorList>
            <person name="Silva M.F."/>
            <person name="Pereira G."/>
            <person name="Carneiro C."/>
            <person name="Hemphill A."/>
            <person name="Mateus L."/>
            <person name="Lopes-Da-Costa L."/>
            <person name="Silva E."/>
        </authorList>
    </citation>
    <scope>NUCLEOTIDE SEQUENCE [LARGE SCALE GENOMIC DNA]</scope>
    <source>
        <strain evidence="12 13">FMV-PI01</strain>
    </source>
</reference>
<comment type="similarity">
    <text evidence="10">Belongs to the class-I aminoacyl-tRNA synthetase family. TyrS type 2 subfamily.</text>
</comment>
<comment type="caution">
    <text evidence="12">The sequence shown here is derived from an EMBL/GenBank/DDBJ whole genome shotgun (WGS) entry which is preliminary data.</text>
</comment>
<feature type="short sequence motif" description="'HIGH' region" evidence="10">
    <location>
        <begin position="46"/>
        <end position="55"/>
    </location>
</feature>
<dbReference type="GO" id="GO:0003723">
    <property type="term" value="F:RNA binding"/>
    <property type="evidence" value="ECO:0007669"/>
    <property type="project" value="UniProtKB-KW"/>
</dbReference>
<evidence type="ECO:0000256" key="2">
    <source>
        <dbReference type="ARBA" id="ARBA00022490"/>
    </source>
</evidence>
<dbReference type="NCBIfam" id="TIGR00234">
    <property type="entry name" value="tyrS"/>
    <property type="match status" value="1"/>
</dbReference>
<feature type="short sequence motif" description="'KMSKS' region" evidence="10">
    <location>
        <begin position="231"/>
        <end position="235"/>
    </location>
</feature>
<dbReference type="InterPro" id="IPR002305">
    <property type="entry name" value="aa-tRNA-synth_Ic"/>
</dbReference>
<dbReference type="GO" id="GO:0005524">
    <property type="term" value="F:ATP binding"/>
    <property type="evidence" value="ECO:0007669"/>
    <property type="project" value="UniProtKB-UniRule"/>
</dbReference>
<dbReference type="HAMAP" id="MF_02007">
    <property type="entry name" value="Tyr_tRNA_synth_type2"/>
    <property type="match status" value="1"/>
</dbReference>
<comment type="catalytic activity">
    <reaction evidence="9 10">
        <text>tRNA(Tyr) + L-tyrosine + ATP = L-tyrosyl-tRNA(Tyr) + AMP + diphosphate + H(+)</text>
        <dbReference type="Rhea" id="RHEA:10220"/>
        <dbReference type="Rhea" id="RHEA-COMP:9706"/>
        <dbReference type="Rhea" id="RHEA-COMP:9707"/>
        <dbReference type="ChEBI" id="CHEBI:15378"/>
        <dbReference type="ChEBI" id="CHEBI:30616"/>
        <dbReference type="ChEBI" id="CHEBI:33019"/>
        <dbReference type="ChEBI" id="CHEBI:58315"/>
        <dbReference type="ChEBI" id="CHEBI:78442"/>
        <dbReference type="ChEBI" id="CHEBI:78536"/>
        <dbReference type="ChEBI" id="CHEBI:456215"/>
        <dbReference type="EC" id="6.1.1.1"/>
    </reaction>
</comment>
<dbReference type="InterPro" id="IPR024108">
    <property type="entry name" value="Tyr-tRNA-ligase_bac_2"/>
</dbReference>
<evidence type="ECO:0000256" key="11">
    <source>
        <dbReference type="PROSITE-ProRule" id="PRU00182"/>
    </source>
</evidence>
<evidence type="ECO:0000256" key="10">
    <source>
        <dbReference type="HAMAP-Rule" id="MF_02007"/>
    </source>
</evidence>
<keyword evidence="4 10" id="KW-0547">Nucleotide-binding</keyword>
<dbReference type="AlphaFoldDB" id="A0A6L5WH15"/>
<dbReference type="PRINTS" id="PR01040">
    <property type="entry name" value="TRNASYNTHTYR"/>
</dbReference>
<dbReference type="InterPro" id="IPR036986">
    <property type="entry name" value="S4_RNA-bd_sf"/>
</dbReference>
<evidence type="ECO:0000256" key="3">
    <source>
        <dbReference type="ARBA" id="ARBA00022598"/>
    </source>
</evidence>
<comment type="subcellular location">
    <subcellularLocation>
        <location evidence="10">Cytoplasm</location>
    </subcellularLocation>
</comment>
<name>A0A6L5WH15_9BACT</name>
<keyword evidence="7 10" id="KW-0648">Protein biosynthesis</keyword>
<reference evidence="12 13" key="1">
    <citation type="submission" date="2019-09" db="EMBL/GenBank/DDBJ databases">
        <authorList>
            <person name="Silva M."/>
            <person name="Pereira G."/>
            <person name="Lopes-Da-Costa L."/>
            <person name="Silva E."/>
        </authorList>
    </citation>
    <scope>NUCLEOTIDE SEQUENCE [LARGE SCALE GENOMIC DNA]</scope>
    <source>
        <strain evidence="12 13">FMV-PI01</strain>
    </source>
</reference>
<keyword evidence="5 10" id="KW-0067">ATP-binding</keyword>
<dbReference type="InterPro" id="IPR024088">
    <property type="entry name" value="Tyr-tRNA-ligase_bac-type"/>
</dbReference>
<keyword evidence="13" id="KW-1185">Reference proteome</keyword>
<evidence type="ECO:0000256" key="9">
    <source>
        <dbReference type="ARBA" id="ARBA00048248"/>
    </source>
</evidence>
<evidence type="ECO:0000256" key="6">
    <source>
        <dbReference type="ARBA" id="ARBA00022884"/>
    </source>
</evidence>
<sequence>MVNLDEIYTELKKGVSEIIDEEKVKNLIKNFYENGENFYVKIGMDPTAPDLHLGHSVTLQKMAFLQRHGAIIQFLIGDFTAQIGDPTGKSETRKKLSKEIVLENAKTYQEQVFKVLDREKTIIMFNSTWVDNLKVSDIIEIASTYSVARMLERDDFEKRYKNQTPISISEFLYPLMQGYDSVEMKCDIEMGGNDQKFNLLMGRHMQRIYGIKNEQAIITMPLLVGLDGVNKMSKSLNNYIGVTEAPNDMYAKILSISDELMWEWYNLLSTKSLKEIENLKNSVKNGSIHPKTAKENLALEITARFHSQELAKIAKEEFDKVHSQNQLPNDIKEFEEKDGIWVIEAIVKCKLATTNSEARRHIKANAFSINQKKSNDENLKFTKGEYILQIGRKKFAKLKVI</sequence>
<dbReference type="PANTHER" id="PTHR11766">
    <property type="entry name" value="TYROSYL-TRNA SYNTHETASE"/>
    <property type="match status" value="1"/>
</dbReference>
<dbReference type="Gene3D" id="1.10.240.10">
    <property type="entry name" value="Tyrosyl-Transfer RNA Synthetase"/>
    <property type="match status" value="1"/>
</dbReference>
<evidence type="ECO:0000256" key="8">
    <source>
        <dbReference type="ARBA" id="ARBA00023146"/>
    </source>
</evidence>
<dbReference type="GO" id="GO:0006437">
    <property type="term" value="P:tyrosyl-tRNA aminoacylation"/>
    <property type="evidence" value="ECO:0007669"/>
    <property type="project" value="UniProtKB-UniRule"/>
</dbReference>
<proteinExistence type="inferred from homology"/>